<keyword evidence="3" id="KW-0547">Nucleotide-binding</keyword>
<evidence type="ECO:0000256" key="2">
    <source>
        <dbReference type="ARBA" id="ARBA00022448"/>
    </source>
</evidence>
<dbReference type="SUPFAM" id="SSF52540">
    <property type="entry name" value="P-loop containing nucleoside triphosphate hydrolases"/>
    <property type="match status" value="1"/>
</dbReference>
<dbReference type="CDD" id="cd03219">
    <property type="entry name" value="ABC_Mj1267_LivG_branched"/>
    <property type="match status" value="1"/>
</dbReference>
<dbReference type="InterPro" id="IPR027417">
    <property type="entry name" value="P-loop_NTPase"/>
</dbReference>
<name>A0A151A818_9EURY</name>
<protein>
    <recommendedName>
        <fullName evidence="7">Probable branched-chain amino acid transport ATP-binding protein LivG</fullName>
    </recommendedName>
</protein>
<dbReference type="GO" id="GO:0006865">
    <property type="term" value="P:amino acid transport"/>
    <property type="evidence" value="ECO:0007669"/>
    <property type="project" value="UniProtKB-KW"/>
</dbReference>
<accession>A0A151A818</accession>
<evidence type="ECO:0000313" key="10">
    <source>
        <dbReference type="Proteomes" id="UP000075321"/>
    </source>
</evidence>
<evidence type="ECO:0000256" key="6">
    <source>
        <dbReference type="ARBA" id="ARBA00056071"/>
    </source>
</evidence>
<gene>
    <name evidence="9" type="primary">livG_2</name>
    <name evidence="9" type="ORF">HAPAU_39270</name>
</gene>
<evidence type="ECO:0000256" key="1">
    <source>
        <dbReference type="ARBA" id="ARBA00005417"/>
    </source>
</evidence>
<evidence type="ECO:0000256" key="7">
    <source>
        <dbReference type="ARBA" id="ARBA00072811"/>
    </source>
</evidence>
<dbReference type="Proteomes" id="UP000075321">
    <property type="component" value="Unassembled WGS sequence"/>
</dbReference>
<dbReference type="GO" id="GO:0005886">
    <property type="term" value="C:plasma membrane"/>
    <property type="evidence" value="ECO:0007669"/>
    <property type="project" value="TreeGrafter"/>
</dbReference>
<feature type="domain" description="ABC transporter" evidence="8">
    <location>
        <begin position="18"/>
        <end position="261"/>
    </location>
</feature>
<evidence type="ECO:0000256" key="5">
    <source>
        <dbReference type="ARBA" id="ARBA00022970"/>
    </source>
</evidence>
<dbReference type="PROSITE" id="PS50893">
    <property type="entry name" value="ABC_TRANSPORTER_2"/>
    <property type="match status" value="1"/>
</dbReference>
<dbReference type="SMART" id="SM00382">
    <property type="entry name" value="AAA"/>
    <property type="match status" value="1"/>
</dbReference>
<reference evidence="9 10" key="1">
    <citation type="submission" date="2016-02" db="EMBL/GenBank/DDBJ databases">
        <title>Genome sequence of Halalkalicoccus paucihalophilus DSM 24557.</title>
        <authorList>
            <person name="Poehlein A."/>
            <person name="Daniel R."/>
        </authorList>
    </citation>
    <scope>NUCLEOTIDE SEQUENCE [LARGE SCALE GENOMIC DNA]</scope>
    <source>
        <strain evidence="9 10">DSM 24557</strain>
    </source>
</reference>
<dbReference type="InterPro" id="IPR032823">
    <property type="entry name" value="BCA_ABC_TP_C"/>
</dbReference>
<evidence type="ECO:0000313" key="9">
    <source>
        <dbReference type="EMBL" id="KYH23848.1"/>
    </source>
</evidence>
<dbReference type="InterPro" id="IPR003439">
    <property type="entry name" value="ABC_transporter-like_ATP-bd"/>
</dbReference>
<dbReference type="PANTHER" id="PTHR45772">
    <property type="entry name" value="CONSERVED COMPONENT OF ABC TRANSPORTER FOR NATURAL AMINO ACIDS-RELATED"/>
    <property type="match status" value="1"/>
</dbReference>
<comment type="similarity">
    <text evidence="1">Belongs to the ABC transporter superfamily.</text>
</comment>
<dbReference type="AlphaFoldDB" id="A0A151A818"/>
<comment type="caution">
    <text evidence="9">The sequence shown here is derived from an EMBL/GenBank/DDBJ whole genome shotgun (WGS) entry which is preliminary data.</text>
</comment>
<keyword evidence="5" id="KW-0029">Amino-acid transport</keyword>
<sequence length="262" mass="29089">MTQSYTTDPTDGDAEPILSTDDLTKKFGTLTAVDGVSLEIPADRITSIIGPNGAGKTTLFNLFTGKYEPTEGRIALRGDRIDGKEPHHLVERGLVRSFQINNFFADLTARENVRLATQAPYTGFRPRDFLAHHRDLDVATESANRILERVHLSNVADETASNLSYGQRRHLEIGISLAADPDLFLMDEPTAGMSPEETRETVELVEEIASDITLILIEHDMHIVMDISDQIVVMNEGMVLARGTPDQIRNDERVQRAYLGSE</sequence>
<keyword evidence="4 9" id="KW-0067">ATP-binding</keyword>
<dbReference type="GO" id="GO:0016887">
    <property type="term" value="F:ATP hydrolysis activity"/>
    <property type="evidence" value="ECO:0007669"/>
    <property type="project" value="InterPro"/>
</dbReference>
<dbReference type="Gene3D" id="3.40.50.300">
    <property type="entry name" value="P-loop containing nucleotide triphosphate hydrolases"/>
    <property type="match status" value="1"/>
</dbReference>
<dbReference type="Pfam" id="PF00005">
    <property type="entry name" value="ABC_tran"/>
    <property type="match status" value="1"/>
</dbReference>
<evidence type="ECO:0000256" key="3">
    <source>
        <dbReference type="ARBA" id="ARBA00022741"/>
    </source>
</evidence>
<evidence type="ECO:0000259" key="8">
    <source>
        <dbReference type="PROSITE" id="PS50893"/>
    </source>
</evidence>
<dbReference type="EMBL" id="LTAZ01000017">
    <property type="protein sequence ID" value="KYH23848.1"/>
    <property type="molecule type" value="Genomic_DNA"/>
</dbReference>
<dbReference type="PANTHER" id="PTHR45772:SF3">
    <property type="entry name" value="ABC TRANSPORTER ATP-BINDING PROTEIN"/>
    <property type="match status" value="1"/>
</dbReference>
<dbReference type="OrthoDB" id="44250at2157"/>
<keyword evidence="2" id="KW-0813">Transport</keyword>
<comment type="function">
    <text evidence="6">Probable component of a branched-chain amino-acid transport system.</text>
</comment>
<dbReference type="PATRIC" id="fig|1008153.3.peg.4200"/>
<organism evidence="9 10">
    <name type="scientific">Halalkalicoccus paucihalophilus</name>
    <dbReference type="NCBI Taxonomy" id="1008153"/>
    <lineage>
        <taxon>Archaea</taxon>
        <taxon>Methanobacteriati</taxon>
        <taxon>Methanobacteriota</taxon>
        <taxon>Stenosarchaea group</taxon>
        <taxon>Halobacteria</taxon>
        <taxon>Halobacteriales</taxon>
        <taxon>Halococcaceae</taxon>
        <taxon>Halalkalicoccus</taxon>
    </lineage>
</organism>
<dbReference type="InterPro" id="IPR051120">
    <property type="entry name" value="ABC_AA/LPS_Transport"/>
</dbReference>
<dbReference type="Pfam" id="PF12399">
    <property type="entry name" value="BCA_ABC_TP_C"/>
    <property type="match status" value="1"/>
</dbReference>
<evidence type="ECO:0000256" key="4">
    <source>
        <dbReference type="ARBA" id="ARBA00022840"/>
    </source>
</evidence>
<dbReference type="InterPro" id="IPR003593">
    <property type="entry name" value="AAA+_ATPase"/>
</dbReference>
<proteinExistence type="inferred from homology"/>
<dbReference type="RefSeq" id="WP_066385556.1">
    <property type="nucleotide sequence ID" value="NZ_LTAZ01000017.1"/>
</dbReference>
<dbReference type="GO" id="GO:0005524">
    <property type="term" value="F:ATP binding"/>
    <property type="evidence" value="ECO:0007669"/>
    <property type="project" value="UniProtKB-KW"/>
</dbReference>
<dbReference type="FunFam" id="3.40.50.300:FF:000421">
    <property type="entry name" value="Branched-chain amino acid ABC transporter ATP-binding protein"/>
    <property type="match status" value="1"/>
</dbReference>
<keyword evidence="10" id="KW-1185">Reference proteome</keyword>